<sequence>MIMLVFYFSKRTKQPSQWPYLSIMRRQPESIRGHFHITCQDTNSGLSNEEYEGKEKNISYNQYVPCSSITLLNAEPDNQTQNLTVPSKNVRQVSRMKWRR</sequence>
<comment type="caution">
    <text evidence="2">The sequence shown here is derived from an EMBL/GenBank/DDBJ whole genome shotgun (WGS) entry which is preliminary data.</text>
</comment>
<name>A0A2P5DVS9_TREOI</name>
<feature type="region of interest" description="Disordered" evidence="1">
    <location>
        <begin position="77"/>
        <end position="100"/>
    </location>
</feature>
<keyword evidence="3" id="KW-1185">Reference proteome</keyword>
<accession>A0A2P5DVS9</accession>
<dbReference type="Proteomes" id="UP000237000">
    <property type="component" value="Unassembled WGS sequence"/>
</dbReference>
<feature type="compositionally biased region" description="Polar residues" evidence="1">
    <location>
        <begin position="77"/>
        <end position="92"/>
    </location>
</feature>
<evidence type="ECO:0000313" key="3">
    <source>
        <dbReference type="Proteomes" id="UP000237000"/>
    </source>
</evidence>
<proteinExistence type="predicted"/>
<organism evidence="2 3">
    <name type="scientific">Trema orientale</name>
    <name type="common">Charcoal tree</name>
    <name type="synonym">Celtis orientalis</name>
    <dbReference type="NCBI Taxonomy" id="63057"/>
    <lineage>
        <taxon>Eukaryota</taxon>
        <taxon>Viridiplantae</taxon>
        <taxon>Streptophyta</taxon>
        <taxon>Embryophyta</taxon>
        <taxon>Tracheophyta</taxon>
        <taxon>Spermatophyta</taxon>
        <taxon>Magnoliopsida</taxon>
        <taxon>eudicotyledons</taxon>
        <taxon>Gunneridae</taxon>
        <taxon>Pentapetalae</taxon>
        <taxon>rosids</taxon>
        <taxon>fabids</taxon>
        <taxon>Rosales</taxon>
        <taxon>Cannabaceae</taxon>
        <taxon>Trema</taxon>
    </lineage>
</organism>
<dbReference type="EMBL" id="JXTC01000246">
    <property type="protein sequence ID" value="PON77387.1"/>
    <property type="molecule type" value="Genomic_DNA"/>
</dbReference>
<dbReference type="InParanoid" id="A0A2P5DVS9"/>
<protein>
    <submittedName>
        <fullName evidence="2">Uncharacterized protein</fullName>
    </submittedName>
</protein>
<reference evidence="3" key="1">
    <citation type="submission" date="2016-06" db="EMBL/GenBank/DDBJ databases">
        <title>Parallel loss of symbiosis genes in relatives of nitrogen-fixing non-legume Parasponia.</title>
        <authorList>
            <person name="Van Velzen R."/>
            <person name="Holmer R."/>
            <person name="Bu F."/>
            <person name="Rutten L."/>
            <person name="Van Zeijl A."/>
            <person name="Liu W."/>
            <person name="Santuari L."/>
            <person name="Cao Q."/>
            <person name="Sharma T."/>
            <person name="Shen D."/>
            <person name="Roswanjaya Y."/>
            <person name="Wardhani T."/>
            <person name="Kalhor M.S."/>
            <person name="Jansen J."/>
            <person name="Van den Hoogen J."/>
            <person name="Gungor B."/>
            <person name="Hartog M."/>
            <person name="Hontelez J."/>
            <person name="Verver J."/>
            <person name="Yang W.-C."/>
            <person name="Schijlen E."/>
            <person name="Repin R."/>
            <person name="Schilthuizen M."/>
            <person name="Schranz E."/>
            <person name="Heidstra R."/>
            <person name="Miyata K."/>
            <person name="Fedorova E."/>
            <person name="Kohlen W."/>
            <person name="Bisseling T."/>
            <person name="Smit S."/>
            <person name="Geurts R."/>
        </authorList>
    </citation>
    <scope>NUCLEOTIDE SEQUENCE [LARGE SCALE GENOMIC DNA]</scope>
    <source>
        <strain evidence="3">cv. RG33-2</strain>
    </source>
</reference>
<evidence type="ECO:0000313" key="2">
    <source>
        <dbReference type="EMBL" id="PON77387.1"/>
    </source>
</evidence>
<gene>
    <name evidence="2" type="ORF">TorRG33x02_240360</name>
</gene>
<dbReference type="OrthoDB" id="10274265at2759"/>
<evidence type="ECO:0000256" key="1">
    <source>
        <dbReference type="SAM" id="MobiDB-lite"/>
    </source>
</evidence>
<dbReference type="AlphaFoldDB" id="A0A2P5DVS9"/>